<protein>
    <submittedName>
        <fullName evidence="1">DUF1636 family protein</fullName>
    </submittedName>
</protein>
<keyword evidence="2" id="KW-1185">Reference proteome</keyword>
<organism evidence="1 2">
    <name type="scientific">Aphanizomenon flos-aquae FACHB-1040</name>
    <dbReference type="NCBI Taxonomy" id="2692887"/>
    <lineage>
        <taxon>Bacteria</taxon>
        <taxon>Bacillati</taxon>
        <taxon>Cyanobacteriota</taxon>
        <taxon>Cyanophyceae</taxon>
        <taxon>Nostocales</taxon>
        <taxon>Aphanizomenonaceae</taxon>
        <taxon>Aphanizomenon</taxon>
    </lineage>
</organism>
<dbReference type="Proteomes" id="UP000606721">
    <property type="component" value="Unassembled WGS sequence"/>
</dbReference>
<sequence length="135" mass="14899">MLNQKHNLFVCTTCGSNWQDGKRVGESQGEQLLKQLQELAQDSELHNQFCIQGVECMSACSHSCVIAFVAEGKSTYLFGDLPVDSSPSAVLECASQYYTKYDGVLPWSERPEPLKKGILAKIPALGEWAKLNNNS</sequence>
<dbReference type="Gene3D" id="3.40.30.10">
    <property type="entry name" value="Glutaredoxin"/>
    <property type="match status" value="1"/>
</dbReference>
<dbReference type="RefSeq" id="WP_190382749.1">
    <property type="nucleotide sequence ID" value="NZ_JACJQT010000016.1"/>
</dbReference>
<dbReference type="EMBL" id="JACJQT010000016">
    <property type="protein sequence ID" value="MBD2278273.1"/>
    <property type="molecule type" value="Genomic_DNA"/>
</dbReference>
<proteinExistence type="predicted"/>
<dbReference type="CDD" id="cd02980">
    <property type="entry name" value="TRX_Fd_family"/>
    <property type="match status" value="1"/>
</dbReference>
<accession>A0ABR8BTK4</accession>
<evidence type="ECO:0000313" key="2">
    <source>
        <dbReference type="Proteomes" id="UP000606721"/>
    </source>
</evidence>
<gene>
    <name evidence="1" type="ORF">H6F99_08145</name>
</gene>
<reference evidence="1 2" key="1">
    <citation type="journal article" date="2020" name="ISME J.">
        <title>Comparative genomics reveals insights into cyanobacterial evolution and habitat adaptation.</title>
        <authorList>
            <person name="Chen M.Y."/>
            <person name="Teng W.K."/>
            <person name="Zhao L."/>
            <person name="Hu C.X."/>
            <person name="Zhou Y.K."/>
            <person name="Han B.P."/>
            <person name="Song L.R."/>
            <person name="Shu W.S."/>
        </authorList>
    </citation>
    <scope>NUCLEOTIDE SEQUENCE [LARGE SCALE GENOMIC DNA]</scope>
    <source>
        <strain evidence="1 2">FACHB-1040</strain>
    </source>
</reference>
<dbReference type="InterPro" id="IPR036249">
    <property type="entry name" value="Thioredoxin-like_sf"/>
</dbReference>
<dbReference type="InterPro" id="IPR012863">
    <property type="entry name" value="DUF1636"/>
</dbReference>
<name>A0ABR8BTK4_APHFL</name>
<dbReference type="Pfam" id="PF07845">
    <property type="entry name" value="DUF1636"/>
    <property type="match status" value="1"/>
</dbReference>
<comment type="caution">
    <text evidence="1">The sequence shown here is derived from an EMBL/GenBank/DDBJ whole genome shotgun (WGS) entry which is preliminary data.</text>
</comment>
<dbReference type="SUPFAM" id="SSF52833">
    <property type="entry name" value="Thioredoxin-like"/>
    <property type="match status" value="1"/>
</dbReference>
<evidence type="ECO:0000313" key="1">
    <source>
        <dbReference type="EMBL" id="MBD2278273.1"/>
    </source>
</evidence>